<dbReference type="Gene3D" id="3.90.25.10">
    <property type="entry name" value="UDP-galactose 4-epimerase, domain 1"/>
    <property type="match status" value="1"/>
</dbReference>
<dbReference type="InterPro" id="IPR001509">
    <property type="entry name" value="Epimerase_deHydtase"/>
</dbReference>
<protein>
    <recommendedName>
        <fullName evidence="5">GDP-L-fucose synthase</fullName>
        <ecNumber evidence="5">1.1.1.271</ecNumber>
    </recommendedName>
    <alternativeName>
        <fullName evidence="5">GDP-4-keto-6-deoxy-D-mannose-3,5-epimerase-4-reductase</fullName>
    </alternativeName>
</protein>
<feature type="domain" description="NAD-dependent epimerase/dehydratase" evidence="6">
    <location>
        <begin position="3"/>
        <end position="225"/>
    </location>
</feature>
<evidence type="ECO:0000313" key="8">
    <source>
        <dbReference type="Proteomes" id="UP000244978"/>
    </source>
</evidence>
<comment type="pathway">
    <text evidence="5">Nucleotide-sugar biosynthesis; GDP-L-fucose biosynthesis via de novo pathway; GDP-L-fucose from GDP-alpha-D-mannose: step 2/2.</text>
</comment>
<dbReference type="UniPathway" id="UPA00128">
    <property type="reaction ID" value="UER00191"/>
</dbReference>
<comment type="catalytic activity">
    <reaction evidence="5">
        <text>GDP-beta-L-fucose + NADP(+) = GDP-4-dehydro-alpha-D-rhamnose + NADPH + H(+)</text>
        <dbReference type="Rhea" id="RHEA:18885"/>
        <dbReference type="ChEBI" id="CHEBI:15378"/>
        <dbReference type="ChEBI" id="CHEBI:57273"/>
        <dbReference type="ChEBI" id="CHEBI:57783"/>
        <dbReference type="ChEBI" id="CHEBI:57964"/>
        <dbReference type="ChEBI" id="CHEBI:58349"/>
        <dbReference type="EC" id="1.1.1.271"/>
    </reaction>
</comment>
<comment type="function">
    <text evidence="5">Catalyzes the two-step NADP-dependent conversion of GDP-4-dehydro-6-deoxy-D-mannose to GDP-fucose, involving an epimerase and a reductase reaction.</text>
</comment>
<feature type="binding site" evidence="5">
    <location>
        <position position="138"/>
    </location>
    <ligand>
        <name>NADP(+)</name>
        <dbReference type="ChEBI" id="CHEBI:58349"/>
    </ligand>
</feature>
<keyword evidence="2 5" id="KW-0521">NADP</keyword>
<dbReference type="GO" id="GO:0016853">
    <property type="term" value="F:isomerase activity"/>
    <property type="evidence" value="ECO:0007669"/>
    <property type="project" value="UniProtKB-KW"/>
</dbReference>
<feature type="active site" description="Proton donor/acceptor" evidence="5">
    <location>
        <position position="134"/>
    </location>
</feature>
<feature type="binding site" evidence="5">
    <location>
        <position position="185"/>
    </location>
    <ligand>
        <name>substrate</name>
    </ligand>
</feature>
<dbReference type="CDD" id="cd05239">
    <property type="entry name" value="GDP_FS_SDR_e"/>
    <property type="match status" value="1"/>
</dbReference>
<dbReference type="GO" id="GO:0042351">
    <property type="term" value="P:'de novo' GDP-L-fucose biosynthetic process"/>
    <property type="evidence" value="ECO:0007669"/>
    <property type="project" value="UniProtKB-UniRule"/>
</dbReference>
<feature type="binding site" evidence="5">
    <location>
        <begin position="103"/>
        <end position="106"/>
    </location>
    <ligand>
        <name>NADP(+)</name>
        <dbReference type="ChEBI" id="CHEBI:58349"/>
    </ligand>
</feature>
<evidence type="ECO:0000313" key="7">
    <source>
        <dbReference type="EMBL" id="PWB96062.1"/>
    </source>
</evidence>
<evidence type="ECO:0000256" key="5">
    <source>
        <dbReference type="HAMAP-Rule" id="MF_00956"/>
    </source>
</evidence>
<dbReference type="AlphaFoldDB" id="A0A2U1SWU4"/>
<dbReference type="Pfam" id="PF01370">
    <property type="entry name" value="Epimerase"/>
    <property type="match status" value="1"/>
</dbReference>
<dbReference type="Gene3D" id="3.40.50.720">
    <property type="entry name" value="NAD(P)-binding Rossmann-like Domain"/>
    <property type="match status" value="1"/>
</dbReference>
<comment type="caution">
    <text evidence="7">The sequence shown here is derived from an EMBL/GenBank/DDBJ whole genome shotgun (WGS) entry which is preliminary data.</text>
</comment>
<keyword evidence="8" id="KW-1185">Reference proteome</keyword>
<reference evidence="8" key="1">
    <citation type="submission" date="2018-04" db="EMBL/GenBank/DDBJ databases">
        <authorList>
            <person name="Liu S."/>
            <person name="Wang Z."/>
            <person name="Li J."/>
        </authorList>
    </citation>
    <scope>NUCLEOTIDE SEQUENCE [LARGE SCALE GENOMIC DNA]</scope>
    <source>
        <strain evidence="8">S1194</strain>
    </source>
</reference>
<sequence length="306" mass="33398">MKIAVTGARGMLGSSIVQKWAELRPEDEVVGISRQDVDLRDARATEALISELQPDALIHCAAQVGGIAANVANPSGFLSNNLQLDQSVIGGARSAGVDQFIYIGSSCMYPRDYRQPLVETDILAAPLEPTNEGYAIAKIAGAKQCEYLSREFGVSYKTIIPSNLYGPNDDYDTGHSHLVAAAISKLHAAKVAAADSVEIWGDGSARREFTYVDDLGDWLVRNFEEQWSWPSLMNVGCGYDHSVLELYEFARDVVGFDGGFTFDTSKPAGMFQKLMDSSIARGHGWDPQTTIETGMAISYERYLAEH</sequence>
<feature type="binding site" evidence="5">
    <location>
        <position position="177"/>
    </location>
    <ligand>
        <name>NADP(+)</name>
        <dbReference type="ChEBI" id="CHEBI:58349"/>
    </ligand>
</feature>
<dbReference type="PANTHER" id="PTHR43238">
    <property type="entry name" value="GDP-L-FUCOSE SYNTHASE"/>
    <property type="match status" value="1"/>
</dbReference>
<feature type="binding site" evidence="5">
    <location>
        <begin position="7"/>
        <end position="13"/>
    </location>
    <ligand>
        <name>NADP(+)</name>
        <dbReference type="ChEBI" id="CHEBI:58349"/>
    </ligand>
</feature>
<dbReference type="Proteomes" id="UP000244978">
    <property type="component" value="Unassembled WGS sequence"/>
</dbReference>
<feature type="binding site" evidence="5">
    <location>
        <begin position="161"/>
        <end position="164"/>
    </location>
    <ligand>
        <name>NADP(+)</name>
        <dbReference type="ChEBI" id="CHEBI:58349"/>
    </ligand>
</feature>
<dbReference type="HAMAP" id="MF_00956">
    <property type="entry name" value="GDP_fucose_synth"/>
    <property type="match status" value="1"/>
</dbReference>
<gene>
    <name evidence="5" type="primary">fcl</name>
    <name evidence="7" type="ORF">DF220_11765</name>
</gene>
<keyword evidence="5" id="KW-0511">Multifunctional enzyme</keyword>
<feature type="site" description="Important for catalytic activity" evidence="5">
    <location>
        <position position="105"/>
    </location>
</feature>
<dbReference type="GO" id="GO:0050577">
    <property type="term" value="F:GDP-L-fucose synthase activity"/>
    <property type="evidence" value="ECO:0007669"/>
    <property type="project" value="UniProtKB-UniRule"/>
</dbReference>
<keyword evidence="4 5" id="KW-0413">Isomerase</keyword>
<feature type="binding site" evidence="5">
    <location>
        <position position="207"/>
    </location>
    <ligand>
        <name>substrate</name>
    </ligand>
</feature>
<dbReference type="InterPro" id="IPR028614">
    <property type="entry name" value="GDP_fucose/colitose_synth"/>
</dbReference>
<comment type="caution">
    <text evidence="5">Lacks conserved residue(s) required for the propagation of feature annotation.</text>
</comment>
<evidence type="ECO:0000256" key="3">
    <source>
        <dbReference type="ARBA" id="ARBA00023002"/>
    </source>
</evidence>
<feature type="binding site" evidence="5">
    <location>
        <position position="200"/>
    </location>
    <ligand>
        <name>substrate</name>
    </ligand>
</feature>
<evidence type="ECO:0000259" key="6">
    <source>
        <dbReference type="Pfam" id="PF01370"/>
    </source>
</evidence>
<dbReference type="InterPro" id="IPR036291">
    <property type="entry name" value="NAD(P)-bd_dom_sf"/>
</dbReference>
<dbReference type="RefSeq" id="WP_108998332.1">
    <property type="nucleotide sequence ID" value="NZ_QEEX01000002.1"/>
</dbReference>
<comment type="similarity">
    <text evidence="1 5">Belongs to the NAD(P)-dependent epimerase/dehydratase family. Fucose synthase subfamily.</text>
</comment>
<accession>A0A2U1SWU4</accession>
<evidence type="ECO:0000256" key="2">
    <source>
        <dbReference type="ARBA" id="ARBA00022857"/>
    </source>
</evidence>
<evidence type="ECO:0000256" key="4">
    <source>
        <dbReference type="ARBA" id="ARBA00023235"/>
    </source>
</evidence>
<name>A0A2U1SWU4_9MICO</name>
<feature type="site" description="Important for catalytic activity" evidence="5">
    <location>
        <position position="107"/>
    </location>
</feature>
<dbReference type="EC" id="1.1.1.271" evidence="5"/>
<dbReference type="EMBL" id="QEEX01000002">
    <property type="protein sequence ID" value="PWB96062.1"/>
    <property type="molecule type" value="Genomic_DNA"/>
</dbReference>
<dbReference type="PANTHER" id="PTHR43238:SF1">
    <property type="entry name" value="GDP-L-FUCOSE SYNTHASE"/>
    <property type="match status" value="1"/>
</dbReference>
<dbReference type="SUPFAM" id="SSF51735">
    <property type="entry name" value="NAD(P)-binding Rossmann-fold domains"/>
    <property type="match status" value="1"/>
</dbReference>
<evidence type="ECO:0000256" key="1">
    <source>
        <dbReference type="ARBA" id="ARBA00005959"/>
    </source>
</evidence>
<dbReference type="GO" id="GO:0070401">
    <property type="term" value="F:NADP+ binding"/>
    <property type="evidence" value="ECO:0007669"/>
    <property type="project" value="UniProtKB-UniRule"/>
</dbReference>
<organism evidence="7 8">
    <name type="scientific">Homoserinimonas hongtaonis</name>
    <dbReference type="NCBI Taxonomy" id="2079791"/>
    <lineage>
        <taxon>Bacteria</taxon>
        <taxon>Bacillati</taxon>
        <taxon>Actinomycetota</taxon>
        <taxon>Actinomycetes</taxon>
        <taxon>Micrococcales</taxon>
        <taxon>Microbacteriaceae</taxon>
        <taxon>Homoserinimonas</taxon>
    </lineage>
</organism>
<keyword evidence="3 5" id="KW-0560">Oxidoreductase</keyword>
<proteinExistence type="inferred from homology"/>